<reference evidence="1" key="1">
    <citation type="submission" date="2019-06" db="EMBL/GenBank/DDBJ databases">
        <authorList>
            <person name="Zheng W."/>
        </authorList>
    </citation>
    <scope>NUCLEOTIDE SEQUENCE</scope>
    <source>
        <strain evidence="1">QDHG01</strain>
    </source>
</reference>
<comment type="caution">
    <text evidence="1">The sequence shown here is derived from an EMBL/GenBank/DDBJ whole genome shotgun (WGS) entry which is preliminary data.</text>
</comment>
<protein>
    <submittedName>
        <fullName evidence="1">Uncharacterized protein</fullName>
    </submittedName>
</protein>
<proteinExistence type="predicted"/>
<evidence type="ECO:0000313" key="2">
    <source>
        <dbReference type="Proteomes" id="UP000785679"/>
    </source>
</evidence>
<dbReference type="Proteomes" id="UP000785679">
    <property type="component" value="Unassembled WGS sequence"/>
</dbReference>
<gene>
    <name evidence="1" type="ORF">FGO68_gene14246</name>
</gene>
<dbReference type="EMBL" id="RRYP01002582">
    <property type="protein sequence ID" value="TNV84617.1"/>
    <property type="molecule type" value="Genomic_DNA"/>
</dbReference>
<evidence type="ECO:0000313" key="1">
    <source>
        <dbReference type="EMBL" id="TNV84617.1"/>
    </source>
</evidence>
<accession>A0A8J8T6U8</accession>
<dbReference type="AlphaFoldDB" id="A0A8J8T6U8"/>
<organism evidence="1 2">
    <name type="scientific">Halteria grandinella</name>
    <dbReference type="NCBI Taxonomy" id="5974"/>
    <lineage>
        <taxon>Eukaryota</taxon>
        <taxon>Sar</taxon>
        <taxon>Alveolata</taxon>
        <taxon>Ciliophora</taxon>
        <taxon>Intramacronucleata</taxon>
        <taxon>Spirotrichea</taxon>
        <taxon>Stichotrichia</taxon>
        <taxon>Sporadotrichida</taxon>
        <taxon>Halteriidae</taxon>
        <taxon>Halteria</taxon>
    </lineage>
</organism>
<sequence>MSLPNSVDFISGRGSEQSAEAFVGVLKNLSPCKPPVCGDAVGEQEVVTLNCPAISVSSFYSLVLSKLSCCII</sequence>
<name>A0A8J8T6U8_HALGN</name>
<keyword evidence="2" id="KW-1185">Reference proteome</keyword>